<dbReference type="SUPFAM" id="SSF50447">
    <property type="entry name" value="Translation proteins"/>
    <property type="match status" value="1"/>
</dbReference>
<comment type="subcellular location">
    <subcellularLocation>
        <location evidence="11">Cytoplasm</location>
    </subcellularLocation>
</comment>
<dbReference type="SUPFAM" id="SSF55681">
    <property type="entry name" value="Class II aaRS and biotin synthetases"/>
    <property type="match status" value="1"/>
</dbReference>
<dbReference type="FunFam" id="3.30.54.20:FF:000001">
    <property type="entry name" value="Alanine--tRNA ligase"/>
    <property type="match status" value="1"/>
</dbReference>
<accession>A0A2U8VTC6</accession>
<reference evidence="14 15" key="1">
    <citation type="submission" date="2018-05" db="EMBL/GenBank/DDBJ databases">
        <title>Complete Genome Sequence of Methylobacterium sp. 17Sr1-43.</title>
        <authorList>
            <person name="Srinivasan S."/>
        </authorList>
    </citation>
    <scope>NUCLEOTIDE SEQUENCE [LARGE SCALE GENOMIC DNA]</scope>
    <source>
        <strain evidence="14 15">17Sr1-43</strain>
    </source>
</reference>
<keyword evidence="10 11" id="KW-0030">Aminoacyl-tRNA synthetase</keyword>
<comment type="function">
    <text evidence="11">Catalyzes the attachment of alanine to tRNA(Ala) in a two-step reaction: alanine is first activated by ATP to form Ala-AMP and then transferred to the acceptor end of tRNA(Ala). Also edits incorrectly charged Ser-tRNA(Ala) and Gly-tRNA(Ala) via its editing domain.</text>
</comment>
<organism evidence="14 15">
    <name type="scientific">Methylobacterium radiodurans</name>
    <dbReference type="NCBI Taxonomy" id="2202828"/>
    <lineage>
        <taxon>Bacteria</taxon>
        <taxon>Pseudomonadati</taxon>
        <taxon>Pseudomonadota</taxon>
        <taxon>Alphaproteobacteria</taxon>
        <taxon>Hyphomicrobiales</taxon>
        <taxon>Methylobacteriaceae</taxon>
        <taxon>Methylobacterium</taxon>
    </lineage>
</organism>
<dbReference type="GO" id="GO:0045892">
    <property type="term" value="P:negative regulation of DNA-templated transcription"/>
    <property type="evidence" value="ECO:0007669"/>
    <property type="project" value="TreeGrafter"/>
</dbReference>
<dbReference type="FunFam" id="3.30.980.10:FF:000004">
    <property type="entry name" value="Alanine--tRNA ligase, cytoplasmic"/>
    <property type="match status" value="1"/>
</dbReference>
<dbReference type="GO" id="GO:0005829">
    <property type="term" value="C:cytosol"/>
    <property type="evidence" value="ECO:0007669"/>
    <property type="project" value="TreeGrafter"/>
</dbReference>
<dbReference type="InterPro" id="IPR002318">
    <property type="entry name" value="Ala-tRNA-lgiase_IIc"/>
</dbReference>
<comment type="domain">
    <text evidence="11">Consists of three domains; the N-terminal catalytic domain, the editing domain and the C-terminal C-Ala domain. The editing domain removes incorrectly charged amino acids, while the C-Ala domain, along with tRNA(Ala), serves as a bridge to cooperatively bring together the editing and aminoacylation centers thus stimulating deacylation of misacylated tRNAs.</text>
</comment>
<dbReference type="InterPro" id="IPR023033">
    <property type="entry name" value="Ala_tRNA_ligase_euk/bac"/>
</dbReference>
<dbReference type="InterPro" id="IPR018163">
    <property type="entry name" value="Thr/Ala-tRNA-synth_IIc_edit"/>
</dbReference>
<dbReference type="InterPro" id="IPR045864">
    <property type="entry name" value="aa-tRNA-synth_II/BPL/LPL"/>
</dbReference>
<dbReference type="GO" id="GO:0004813">
    <property type="term" value="F:alanine-tRNA ligase activity"/>
    <property type="evidence" value="ECO:0007669"/>
    <property type="project" value="UniProtKB-UniRule"/>
</dbReference>
<dbReference type="KEGG" id="meti:DK427_15910"/>
<dbReference type="SUPFAM" id="SSF101353">
    <property type="entry name" value="Putative anticodon-binding domain of alanyl-tRNA synthetase (AlaRS)"/>
    <property type="match status" value="1"/>
</dbReference>
<feature type="binding site" evidence="11">
    <location>
        <position position="564"/>
    </location>
    <ligand>
        <name>Zn(2+)</name>
        <dbReference type="ChEBI" id="CHEBI:29105"/>
    </ligand>
</feature>
<dbReference type="InterPro" id="IPR009000">
    <property type="entry name" value="Transl_B-barrel_sf"/>
</dbReference>
<evidence type="ECO:0000256" key="9">
    <source>
        <dbReference type="ARBA" id="ARBA00022917"/>
    </source>
</evidence>
<keyword evidence="11" id="KW-0963">Cytoplasm</keyword>
<dbReference type="InterPro" id="IPR003156">
    <property type="entry name" value="DHHA1_dom"/>
</dbReference>
<dbReference type="PROSITE" id="PS50860">
    <property type="entry name" value="AA_TRNA_LIGASE_II_ALA"/>
    <property type="match status" value="1"/>
</dbReference>
<dbReference type="PANTHER" id="PTHR11777">
    <property type="entry name" value="ALANYL-TRNA SYNTHETASE"/>
    <property type="match status" value="1"/>
</dbReference>
<dbReference type="EC" id="6.1.1.7" evidence="11"/>
<dbReference type="Pfam" id="PF07973">
    <property type="entry name" value="tRNA_SAD"/>
    <property type="match status" value="1"/>
</dbReference>
<dbReference type="InterPro" id="IPR012947">
    <property type="entry name" value="tRNA_SAD"/>
</dbReference>
<keyword evidence="6 11" id="KW-0862">Zinc</keyword>
<comment type="similarity">
    <text evidence="1 11">Belongs to the class-II aminoacyl-tRNA synthetase family.</text>
</comment>
<dbReference type="PRINTS" id="PR00980">
    <property type="entry name" value="TRNASYNTHALA"/>
</dbReference>
<evidence type="ECO:0000256" key="8">
    <source>
        <dbReference type="ARBA" id="ARBA00022884"/>
    </source>
</evidence>
<dbReference type="Pfam" id="PF02272">
    <property type="entry name" value="DHHA1"/>
    <property type="match status" value="1"/>
</dbReference>
<dbReference type="Gene3D" id="3.30.980.10">
    <property type="entry name" value="Threonyl-trna Synthetase, Chain A, domain 2"/>
    <property type="match status" value="1"/>
</dbReference>
<keyword evidence="2 11" id="KW-0820">tRNA-binding</keyword>
<feature type="binding site" evidence="11">
    <location>
        <position position="568"/>
    </location>
    <ligand>
        <name>Zn(2+)</name>
        <dbReference type="ChEBI" id="CHEBI:29105"/>
    </ligand>
</feature>
<dbReference type="OrthoDB" id="9803884at2"/>
<dbReference type="PANTHER" id="PTHR11777:SF9">
    <property type="entry name" value="ALANINE--TRNA LIGASE, CYTOPLASMIC"/>
    <property type="match status" value="1"/>
</dbReference>
<dbReference type="GO" id="GO:0005524">
    <property type="term" value="F:ATP binding"/>
    <property type="evidence" value="ECO:0007669"/>
    <property type="project" value="UniProtKB-UniRule"/>
</dbReference>
<evidence type="ECO:0000256" key="10">
    <source>
        <dbReference type="ARBA" id="ARBA00023146"/>
    </source>
</evidence>
<evidence type="ECO:0000256" key="4">
    <source>
        <dbReference type="ARBA" id="ARBA00022723"/>
    </source>
</evidence>
<keyword evidence="8 11" id="KW-0694">RNA-binding</keyword>
<dbReference type="FunFam" id="3.10.310.40:FF:000001">
    <property type="entry name" value="Alanine--tRNA ligase"/>
    <property type="match status" value="1"/>
</dbReference>
<evidence type="ECO:0000256" key="11">
    <source>
        <dbReference type="HAMAP-Rule" id="MF_00036"/>
    </source>
</evidence>
<dbReference type="GO" id="GO:0006419">
    <property type="term" value="P:alanyl-tRNA aminoacylation"/>
    <property type="evidence" value="ECO:0007669"/>
    <property type="project" value="UniProtKB-UniRule"/>
</dbReference>
<dbReference type="EMBL" id="CP029551">
    <property type="protein sequence ID" value="AWN37033.1"/>
    <property type="molecule type" value="Genomic_DNA"/>
</dbReference>
<dbReference type="Gene3D" id="6.10.250.550">
    <property type="match status" value="1"/>
</dbReference>
<feature type="domain" description="Alanyl-transfer RNA synthetases family profile" evidence="13">
    <location>
        <begin position="2"/>
        <end position="731"/>
    </location>
</feature>
<dbReference type="Gene3D" id="3.30.54.20">
    <property type="match status" value="1"/>
</dbReference>
<evidence type="ECO:0000256" key="6">
    <source>
        <dbReference type="ARBA" id="ARBA00022833"/>
    </source>
</evidence>
<dbReference type="Gene3D" id="3.30.930.10">
    <property type="entry name" value="Bira Bifunctional Protein, Domain 2"/>
    <property type="match status" value="1"/>
</dbReference>
<evidence type="ECO:0000256" key="3">
    <source>
        <dbReference type="ARBA" id="ARBA00022598"/>
    </source>
</evidence>
<dbReference type="Gene3D" id="3.10.310.40">
    <property type="match status" value="1"/>
</dbReference>
<evidence type="ECO:0000256" key="5">
    <source>
        <dbReference type="ARBA" id="ARBA00022741"/>
    </source>
</evidence>
<dbReference type="InterPro" id="IPR050058">
    <property type="entry name" value="Ala-tRNA_ligase"/>
</dbReference>
<evidence type="ECO:0000256" key="2">
    <source>
        <dbReference type="ARBA" id="ARBA00022555"/>
    </source>
</evidence>
<evidence type="ECO:0000256" key="1">
    <source>
        <dbReference type="ARBA" id="ARBA00008226"/>
    </source>
</evidence>
<keyword evidence="15" id="KW-1185">Reference proteome</keyword>
<dbReference type="CDD" id="cd00673">
    <property type="entry name" value="AlaRS_core"/>
    <property type="match status" value="1"/>
</dbReference>
<feature type="binding site" evidence="11">
    <location>
        <position position="688"/>
    </location>
    <ligand>
        <name>Zn(2+)</name>
        <dbReference type="ChEBI" id="CHEBI:29105"/>
    </ligand>
</feature>
<dbReference type="RefSeq" id="WP_109952116.1">
    <property type="nucleotide sequence ID" value="NZ_CP029551.1"/>
</dbReference>
<name>A0A2U8VTC6_9HYPH</name>
<evidence type="ECO:0000256" key="7">
    <source>
        <dbReference type="ARBA" id="ARBA00022840"/>
    </source>
</evidence>
<keyword evidence="7 11" id="KW-0067">ATP-binding</keyword>
<sequence length="902" mass="96325">MSGVNEIRSTFLDYFAAADHAVVPSSSLVPKNDPTLMFTNAGMVQFKNVFTGVEKRPYQRATTAQKCVRAGGKHNDLDNVGYTARHHTFFEMLGNFSFGDYFKPRAIELAWNLITKEFGLKPDRLLVTVYADDDEAAGLWKKIAGFSDDKIIRIGTSDNFWQMGDTGPCGPCSEIFIDQGPALQGGPPGSPDEDGDRFLEFWNLVFMQYEQVEPGNRLALPRPSIDTGMGLERMAAILQGVHSNYETDLFRALIDAVAHAVSRAPEPATLASYRVIADHLRASSFLVADGVLPSNEGRGYVLRRIMRRAMRHAELIGSREPMMYRLVPVLVREMGQAYPELMRAESLISETLRLEETRFRRTLERGLAILDAESRDLQAGGQLSGETAFTLYDTYGFPLDLTQDALKARGIGVDTEAFTAAMQRQKQAAREAWKGSGEAATETVWFSVRDRVGATEFLGYETEGAEGIVVALLREGAEVEALNAGESGLMLVNQTPFYAESGGQVGDTGLVVGPGLTARVTGTEKKLGDLFVHHVAVEAGTLARDSAVELKVDHARRRAIRANHSATHLLHEALRQVLGDHVAQKGSLVAPERLRFDISHPKPIEAAELQRVEDIANAVLLQNEPVVTKLMAVDDAIASGARALFGEKYGDEVRVVSMGKPVDEAGALGATGALAEGGRLPNFSIELCGGTHAARTGDIGLITIVGESAVGAGVRRIEAMTADAARRYRAEEGRALAALAGQLKAPVAEAPDRLAALIEDRRRLERELADARKKLAMGGGAAGGGDEAREVAGVKLMARVVEGVEMRDLKSLADEGKTRLGSGIVAIVGVAADGKAGLVVGVTEDLTGRYDAVGLVRAGAGHLGGKGGGGRRDMAQAGGPNGAGAQAALDAIAEALAQAEAA</sequence>
<dbReference type="GO" id="GO:0000049">
    <property type="term" value="F:tRNA binding"/>
    <property type="evidence" value="ECO:0007669"/>
    <property type="project" value="UniProtKB-KW"/>
</dbReference>
<comment type="cofactor">
    <cofactor evidence="11">
        <name>Zn(2+)</name>
        <dbReference type="ChEBI" id="CHEBI:29105"/>
    </cofactor>
    <text evidence="11">Binds 1 zinc ion per subunit.</text>
</comment>
<protein>
    <recommendedName>
        <fullName evidence="11">Alanine--tRNA ligase</fullName>
        <ecNumber evidence="11">6.1.1.7</ecNumber>
    </recommendedName>
    <alternativeName>
        <fullName evidence="11">Alanyl-tRNA synthetase</fullName>
        <shortName evidence="11">AlaRS</shortName>
    </alternativeName>
</protein>
<dbReference type="SUPFAM" id="SSF55186">
    <property type="entry name" value="ThrRS/AlaRS common domain"/>
    <property type="match status" value="1"/>
</dbReference>
<evidence type="ECO:0000313" key="14">
    <source>
        <dbReference type="EMBL" id="AWN37033.1"/>
    </source>
</evidence>
<evidence type="ECO:0000259" key="13">
    <source>
        <dbReference type="PROSITE" id="PS50860"/>
    </source>
</evidence>
<dbReference type="Pfam" id="PF01411">
    <property type="entry name" value="tRNA-synt_2c"/>
    <property type="match status" value="1"/>
</dbReference>
<dbReference type="InterPro" id="IPR018162">
    <property type="entry name" value="Ala-tRNA-ligase_IIc_anticod-bd"/>
</dbReference>
<dbReference type="GO" id="GO:0008270">
    <property type="term" value="F:zinc ion binding"/>
    <property type="evidence" value="ECO:0007669"/>
    <property type="project" value="UniProtKB-UniRule"/>
</dbReference>
<evidence type="ECO:0000313" key="15">
    <source>
        <dbReference type="Proteomes" id="UP000246058"/>
    </source>
</evidence>
<feature type="binding site" evidence="11">
    <location>
        <position position="692"/>
    </location>
    <ligand>
        <name>Zn(2+)</name>
        <dbReference type="ChEBI" id="CHEBI:29105"/>
    </ligand>
</feature>
<keyword evidence="3 11" id="KW-0436">Ligase</keyword>
<proteinExistence type="inferred from homology"/>
<dbReference type="InterPro" id="IPR018164">
    <property type="entry name" value="Ala-tRNA-synth_IIc_N"/>
</dbReference>
<dbReference type="FunFam" id="3.30.930.10:FF:000004">
    <property type="entry name" value="Alanine--tRNA ligase"/>
    <property type="match status" value="1"/>
</dbReference>
<dbReference type="InterPro" id="IPR018165">
    <property type="entry name" value="Ala-tRNA-synth_IIc_core"/>
</dbReference>
<keyword evidence="12" id="KW-0175">Coiled coil</keyword>
<evidence type="ECO:0000256" key="12">
    <source>
        <dbReference type="SAM" id="Coils"/>
    </source>
</evidence>
<dbReference type="GO" id="GO:0002161">
    <property type="term" value="F:aminoacyl-tRNA deacylase activity"/>
    <property type="evidence" value="ECO:0007669"/>
    <property type="project" value="TreeGrafter"/>
</dbReference>
<keyword evidence="5 11" id="KW-0547">Nucleotide-binding</keyword>
<dbReference type="NCBIfam" id="TIGR00344">
    <property type="entry name" value="alaS"/>
    <property type="match status" value="1"/>
</dbReference>
<gene>
    <name evidence="11" type="primary">alaS</name>
    <name evidence="14" type="ORF">DK427_15910</name>
</gene>
<feature type="coiled-coil region" evidence="12">
    <location>
        <begin position="747"/>
        <end position="774"/>
    </location>
</feature>
<dbReference type="Gene3D" id="2.40.30.130">
    <property type="match status" value="1"/>
</dbReference>
<dbReference type="SMART" id="SM00863">
    <property type="entry name" value="tRNA_SAD"/>
    <property type="match status" value="1"/>
</dbReference>
<dbReference type="Proteomes" id="UP000246058">
    <property type="component" value="Chromosome"/>
</dbReference>
<dbReference type="HAMAP" id="MF_00036_B">
    <property type="entry name" value="Ala_tRNA_synth_B"/>
    <property type="match status" value="1"/>
</dbReference>
<dbReference type="AlphaFoldDB" id="A0A2U8VTC6"/>
<keyword evidence="9 11" id="KW-0648">Protein biosynthesis</keyword>
<comment type="catalytic activity">
    <reaction evidence="11">
        <text>tRNA(Ala) + L-alanine + ATP = L-alanyl-tRNA(Ala) + AMP + diphosphate</text>
        <dbReference type="Rhea" id="RHEA:12540"/>
        <dbReference type="Rhea" id="RHEA-COMP:9657"/>
        <dbReference type="Rhea" id="RHEA-COMP:9923"/>
        <dbReference type="ChEBI" id="CHEBI:30616"/>
        <dbReference type="ChEBI" id="CHEBI:33019"/>
        <dbReference type="ChEBI" id="CHEBI:57972"/>
        <dbReference type="ChEBI" id="CHEBI:78442"/>
        <dbReference type="ChEBI" id="CHEBI:78497"/>
        <dbReference type="ChEBI" id="CHEBI:456215"/>
        <dbReference type="EC" id="6.1.1.7"/>
    </reaction>
</comment>
<keyword evidence="4 11" id="KW-0479">Metal-binding</keyword>